<reference evidence="2" key="1">
    <citation type="submission" date="2021-06" db="EMBL/GenBank/DDBJ databases">
        <title>Parelaphostrongylus tenuis whole genome reference sequence.</title>
        <authorList>
            <person name="Garwood T.J."/>
            <person name="Larsen P.A."/>
            <person name="Fountain-Jones N.M."/>
            <person name="Garbe J.R."/>
            <person name="Macchietto M.G."/>
            <person name="Kania S.A."/>
            <person name="Gerhold R.W."/>
            <person name="Richards J.E."/>
            <person name="Wolf T.M."/>
        </authorList>
    </citation>
    <scope>NUCLEOTIDE SEQUENCE</scope>
    <source>
        <strain evidence="2">MNPRO001-30</strain>
        <tissue evidence="2">Meninges</tissue>
    </source>
</reference>
<keyword evidence="1" id="KW-0812">Transmembrane</keyword>
<evidence type="ECO:0000313" key="3">
    <source>
        <dbReference type="Proteomes" id="UP001196413"/>
    </source>
</evidence>
<evidence type="ECO:0000256" key="1">
    <source>
        <dbReference type="SAM" id="Phobius"/>
    </source>
</evidence>
<organism evidence="2 3">
    <name type="scientific">Parelaphostrongylus tenuis</name>
    <name type="common">Meningeal worm</name>
    <dbReference type="NCBI Taxonomy" id="148309"/>
    <lineage>
        <taxon>Eukaryota</taxon>
        <taxon>Metazoa</taxon>
        <taxon>Ecdysozoa</taxon>
        <taxon>Nematoda</taxon>
        <taxon>Chromadorea</taxon>
        <taxon>Rhabditida</taxon>
        <taxon>Rhabditina</taxon>
        <taxon>Rhabditomorpha</taxon>
        <taxon>Strongyloidea</taxon>
        <taxon>Metastrongylidae</taxon>
        <taxon>Parelaphostrongylus</taxon>
    </lineage>
</organism>
<keyword evidence="1" id="KW-1133">Transmembrane helix</keyword>
<accession>A0AAD5QTK3</accession>
<dbReference type="EMBL" id="JAHQIW010004117">
    <property type="protein sequence ID" value="KAJ1361119.1"/>
    <property type="molecule type" value="Genomic_DNA"/>
</dbReference>
<proteinExistence type="predicted"/>
<protein>
    <submittedName>
        <fullName evidence="2">Uncharacterized protein</fullName>
    </submittedName>
</protein>
<gene>
    <name evidence="2" type="ORF">KIN20_020302</name>
</gene>
<dbReference type="Proteomes" id="UP001196413">
    <property type="component" value="Unassembled WGS sequence"/>
</dbReference>
<dbReference type="AlphaFoldDB" id="A0AAD5QTK3"/>
<evidence type="ECO:0000313" key="2">
    <source>
        <dbReference type="EMBL" id="KAJ1361119.1"/>
    </source>
</evidence>
<keyword evidence="3" id="KW-1185">Reference proteome</keyword>
<keyword evidence="1" id="KW-0472">Membrane</keyword>
<feature type="transmembrane region" description="Helical" evidence="1">
    <location>
        <begin position="102"/>
        <end position="124"/>
    </location>
</feature>
<name>A0AAD5QTK3_PARTN</name>
<sequence>MGVTEAGSLFPESTCVPEKRTICKDNRLHVKTQNSKFYPCYHEGQLIHVEKRVHGVGTVTTKIVCPPCAELCGRKFCAPDENINGRVGDPTREAIRPHLKTVIVMFFVVLTLDDFLALTLVFSIGANFTSFIDYETTEVGLYDAKFDLMSTKISGYCARNAKGDALLTVTTKKHDSRQKKMKFYFSTVSKTCPLL</sequence>
<comment type="caution">
    <text evidence="2">The sequence shown here is derived from an EMBL/GenBank/DDBJ whole genome shotgun (WGS) entry which is preliminary data.</text>
</comment>